<feature type="compositionally biased region" description="Low complexity" evidence="1">
    <location>
        <begin position="79"/>
        <end position="90"/>
    </location>
</feature>
<reference evidence="2" key="1">
    <citation type="submission" date="2020-02" db="EMBL/GenBank/DDBJ databases">
        <authorList>
            <person name="Meier V. D."/>
        </authorList>
    </citation>
    <scope>NUCLEOTIDE SEQUENCE</scope>
    <source>
        <strain evidence="2">AVDCRST_MAG86</strain>
    </source>
</reference>
<proteinExistence type="predicted"/>
<sequence>MPVRLETLHTGGLEEVFVGCYILRLVQLAVQEPPFVPLGGVGSRLRSAQAATSPKLPRRGSARATRNPDELDTARACITTARQTTQPRRQ</sequence>
<name>A0A6J4V4F6_9DEIN</name>
<dbReference type="EMBL" id="CADCWP010000065">
    <property type="protein sequence ID" value="CAA9564410.1"/>
    <property type="molecule type" value="Genomic_DNA"/>
</dbReference>
<organism evidence="2">
    <name type="scientific">uncultured Truepera sp</name>
    <dbReference type="NCBI Taxonomy" id="543023"/>
    <lineage>
        <taxon>Bacteria</taxon>
        <taxon>Thermotogati</taxon>
        <taxon>Deinococcota</taxon>
        <taxon>Deinococci</taxon>
        <taxon>Trueperales</taxon>
        <taxon>Trueperaceae</taxon>
        <taxon>Truepera</taxon>
        <taxon>environmental samples</taxon>
    </lineage>
</organism>
<evidence type="ECO:0000313" key="2">
    <source>
        <dbReference type="EMBL" id="CAA9564410.1"/>
    </source>
</evidence>
<protein>
    <submittedName>
        <fullName evidence="2">Uncharacterized protein</fullName>
    </submittedName>
</protein>
<evidence type="ECO:0000256" key="1">
    <source>
        <dbReference type="SAM" id="MobiDB-lite"/>
    </source>
</evidence>
<accession>A0A6J4V4F6</accession>
<feature type="region of interest" description="Disordered" evidence="1">
    <location>
        <begin position="46"/>
        <end position="90"/>
    </location>
</feature>
<dbReference type="AlphaFoldDB" id="A0A6J4V4F6"/>
<gene>
    <name evidence="2" type="ORF">AVDCRST_MAG86-914</name>
</gene>